<feature type="compositionally biased region" description="Polar residues" evidence="1">
    <location>
        <begin position="24"/>
        <end position="34"/>
    </location>
</feature>
<dbReference type="EMBL" id="CAVLEF010000156">
    <property type="protein sequence ID" value="CAK1552671.1"/>
    <property type="molecule type" value="Genomic_DNA"/>
</dbReference>
<keyword evidence="3" id="KW-1185">Reference proteome</keyword>
<reference evidence="2 3" key="1">
    <citation type="submission" date="2023-11" db="EMBL/GenBank/DDBJ databases">
        <authorList>
            <person name="Okamura Y."/>
        </authorList>
    </citation>
    <scope>NUCLEOTIDE SEQUENCE [LARGE SCALE GENOMIC DNA]</scope>
</reference>
<feature type="compositionally biased region" description="Low complexity" evidence="1">
    <location>
        <begin position="95"/>
        <end position="104"/>
    </location>
</feature>
<gene>
    <name evidence="2" type="ORF">LNINA_LOCUS11702</name>
</gene>
<proteinExistence type="predicted"/>
<dbReference type="AlphaFoldDB" id="A0AAV1JVA9"/>
<sequence>MRSGRRVAVGFARRLAPTKKGNENESQVHISQCTHPRAQNLKGLNRGVTRVERGKPRRHAARRPDGDASRAASGACGLARARSLKGPRGAREGRGPAAGAAQPQNHRSNAVGDAPPAN</sequence>
<accession>A0AAV1JVA9</accession>
<protein>
    <submittedName>
        <fullName evidence="2">Uncharacterized protein</fullName>
    </submittedName>
</protein>
<evidence type="ECO:0000313" key="2">
    <source>
        <dbReference type="EMBL" id="CAK1552671.1"/>
    </source>
</evidence>
<comment type="caution">
    <text evidence="2">The sequence shown here is derived from an EMBL/GenBank/DDBJ whole genome shotgun (WGS) entry which is preliminary data.</text>
</comment>
<organism evidence="2 3">
    <name type="scientific">Leptosia nina</name>
    <dbReference type="NCBI Taxonomy" id="320188"/>
    <lineage>
        <taxon>Eukaryota</taxon>
        <taxon>Metazoa</taxon>
        <taxon>Ecdysozoa</taxon>
        <taxon>Arthropoda</taxon>
        <taxon>Hexapoda</taxon>
        <taxon>Insecta</taxon>
        <taxon>Pterygota</taxon>
        <taxon>Neoptera</taxon>
        <taxon>Endopterygota</taxon>
        <taxon>Lepidoptera</taxon>
        <taxon>Glossata</taxon>
        <taxon>Ditrysia</taxon>
        <taxon>Papilionoidea</taxon>
        <taxon>Pieridae</taxon>
        <taxon>Pierinae</taxon>
        <taxon>Leptosia</taxon>
    </lineage>
</organism>
<evidence type="ECO:0000313" key="3">
    <source>
        <dbReference type="Proteomes" id="UP001497472"/>
    </source>
</evidence>
<evidence type="ECO:0000256" key="1">
    <source>
        <dbReference type="SAM" id="MobiDB-lite"/>
    </source>
</evidence>
<dbReference type="Proteomes" id="UP001497472">
    <property type="component" value="Unassembled WGS sequence"/>
</dbReference>
<name>A0AAV1JVA9_9NEOP</name>
<feature type="region of interest" description="Disordered" evidence="1">
    <location>
        <begin position="1"/>
        <end position="118"/>
    </location>
</feature>